<name>A0A2I0J308_PUNGR</name>
<keyword evidence="3" id="KW-1185">Reference proteome</keyword>
<comment type="caution">
    <text evidence="2">The sequence shown here is derived from an EMBL/GenBank/DDBJ whole genome shotgun (WGS) entry which is preliminary data.</text>
</comment>
<gene>
    <name evidence="2" type="ORF">CRG98_029193</name>
</gene>
<reference evidence="2 3" key="1">
    <citation type="submission" date="2017-11" db="EMBL/GenBank/DDBJ databases">
        <title>De-novo sequencing of pomegranate (Punica granatum L.) genome.</title>
        <authorList>
            <person name="Akparov Z."/>
            <person name="Amiraslanov A."/>
            <person name="Hajiyeva S."/>
            <person name="Abbasov M."/>
            <person name="Kaur K."/>
            <person name="Hamwieh A."/>
            <person name="Solovyev V."/>
            <person name="Salamov A."/>
            <person name="Braich B."/>
            <person name="Kosarev P."/>
            <person name="Mahmoud A."/>
            <person name="Hajiyev E."/>
            <person name="Babayeva S."/>
            <person name="Izzatullayeva V."/>
            <person name="Mammadov A."/>
            <person name="Mammadov A."/>
            <person name="Sharifova S."/>
            <person name="Ojaghi J."/>
            <person name="Eynullazada K."/>
            <person name="Bayramov B."/>
            <person name="Abdulazimova A."/>
            <person name="Shahmuradov I."/>
        </authorList>
    </citation>
    <scope>NUCLEOTIDE SEQUENCE [LARGE SCALE GENOMIC DNA]</scope>
    <source>
        <strain evidence="3">cv. AG2017</strain>
        <tissue evidence="2">Leaf</tissue>
    </source>
</reference>
<evidence type="ECO:0000256" key="1">
    <source>
        <dbReference type="SAM" id="MobiDB-lite"/>
    </source>
</evidence>
<protein>
    <submittedName>
        <fullName evidence="2">Uncharacterized protein</fullName>
    </submittedName>
</protein>
<evidence type="ECO:0000313" key="3">
    <source>
        <dbReference type="Proteomes" id="UP000233551"/>
    </source>
</evidence>
<feature type="region of interest" description="Disordered" evidence="1">
    <location>
        <begin position="46"/>
        <end position="65"/>
    </location>
</feature>
<accession>A0A2I0J308</accession>
<evidence type="ECO:0000313" key="2">
    <source>
        <dbReference type="EMBL" id="PKI50443.1"/>
    </source>
</evidence>
<sequence length="65" mass="6812">MGRGPLADGRSGSPRTAAMTLRAAVLAPGRRDEGWSGRRFRPIFGENHGYPRFGGSGPAGITGSR</sequence>
<feature type="compositionally biased region" description="Gly residues" evidence="1">
    <location>
        <begin position="52"/>
        <end position="65"/>
    </location>
</feature>
<organism evidence="2 3">
    <name type="scientific">Punica granatum</name>
    <name type="common">Pomegranate</name>
    <dbReference type="NCBI Taxonomy" id="22663"/>
    <lineage>
        <taxon>Eukaryota</taxon>
        <taxon>Viridiplantae</taxon>
        <taxon>Streptophyta</taxon>
        <taxon>Embryophyta</taxon>
        <taxon>Tracheophyta</taxon>
        <taxon>Spermatophyta</taxon>
        <taxon>Magnoliopsida</taxon>
        <taxon>eudicotyledons</taxon>
        <taxon>Gunneridae</taxon>
        <taxon>Pentapetalae</taxon>
        <taxon>rosids</taxon>
        <taxon>malvids</taxon>
        <taxon>Myrtales</taxon>
        <taxon>Lythraceae</taxon>
        <taxon>Punica</taxon>
    </lineage>
</organism>
<dbReference type="Proteomes" id="UP000233551">
    <property type="component" value="Unassembled WGS sequence"/>
</dbReference>
<dbReference type="AlphaFoldDB" id="A0A2I0J308"/>
<proteinExistence type="predicted"/>
<dbReference type="EMBL" id="PGOL01002115">
    <property type="protein sequence ID" value="PKI50443.1"/>
    <property type="molecule type" value="Genomic_DNA"/>
</dbReference>